<dbReference type="AlphaFoldDB" id="A0AAD5G5T4"/>
<name>A0AAD5G5T4_AMBAR</name>
<proteinExistence type="predicted"/>
<protein>
    <submittedName>
        <fullName evidence="1">Uncharacterized protein</fullName>
    </submittedName>
</protein>
<feature type="non-terminal residue" evidence="1">
    <location>
        <position position="108"/>
    </location>
</feature>
<evidence type="ECO:0000313" key="1">
    <source>
        <dbReference type="EMBL" id="KAI7729402.1"/>
    </source>
</evidence>
<dbReference type="EMBL" id="JAMZMK010011006">
    <property type="protein sequence ID" value="KAI7729402.1"/>
    <property type="molecule type" value="Genomic_DNA"/>
</dbReference>
<evidence type="ECO:0000313" key="2">
    <source>
        <dbReference type="Proteomes" id="UP001206925"/>
    </source>
</evidence>
<accession>A0AAD5G5T4</accession>
<reference evidence="1" key="1">
    <citation type="submission" date="2022-06" db="EMBL/GenBank/DDBJ databases">
        <title>Uncovering the hologenomic basis of an extraordinary plant invasion.</title>
        <authorList>
            <person name="Bieker V.C."/>
            <person name="Martin M.D."/>
            <person name="Gilbert T."/>
            <person name="Hodgins K."/>
            <person name="Battlay P."/>
            <person name="Petersen B."/>
            <person name="Wilson J."/>
        </authorList>
    </citation>
    <scope>NUCLEOTIDE SEQUENCE</scope>
    <source>
        <strain evidence="1">AA19_3_7</strain>
        <tissue evidence="1">Leaf</tissue>
    </source>
</reference>
<comment type="caution">
    <text evidence="1">The sequence shown here is derived from an EMBL/GenBank/DDBJ whole genome shotgun (WGS) entry which is preliminary data.</text>
</comment>
<dbReference type="Proteomes" id="UP001206925">
    <property type="component" value="Unassembled WGS sequence"/>
</dbReference>
<organism evidence="1 2">
    <name type="scientific">Ambrosia artemisiifolia</name>
    <name type="common">Common ragweed</name>
    <dbReference type="NCBI Taxonomy" id="4212"/>
    <lineage>
        <taxon>Eukaryota</taxon>
        <taxon>Viridiplantae</taxon>
        <taxon>Streptophyta</taxon>
        <taxon>Embryophyta</taxon>
        <taxon>Tracheophyta</taxon>
        <taxon>Spermatophyta</taxon>
        <taxon>Magnoliopsida</taxon>
        <taxon>eudicotyledons</taxon>
        <taxon>Gunneridae</taxon>
        <taxon>Pentapetalae</taxon>
        <taxon>asterids</taxon>
        <taxon>campanulids</taxon>
        <taxon>Asterales</taxon>
        <taxon>Asteraceae</taxon>
        <taxon>Asteroideae</taxon>
        <taxon>Heliantheae alliance</taxon>
        <taxon>Heliantheae</taxon>
        <taxon>Ambrosia</taxon>
    </lineage>
</organism>
<gene>
    <name evidence="1" type="ORF">M8C21_010240</name>
</gene>
<keyword evidence="2" id="KW-1185">Reference proteome</keyword>
<sequence length="108" mass="11876">QQLALVVSSKTMTSYKGLLESQKQLISKQICDLQNIVSRQCKLTGVNPVSLETAVVVAFAEFELMKSHRSGHGMERGVADLDVERQHGLFTSIDSDADEKLSHSELTS</sequence>